<evidence type="ECO:0000256" key="1">
    <source>
        <dbReference type="ARBA" id="ARBA00004418"/>
    </source>
</evidence>
<proteinExistence type="predicted"/>
<protein>
    <submittedName>
        <fullName evidence="7">Heparinase II/III-like protein</fullName>
    </submittedName>
</protein>
<dbReference type="InterPro" id="IPR031680">
    <property type="entry name" value="Hepar_II_III_N"/>
</dbReference>
<dbReference type="PANTHER" id="PTHR39210:SF1">
    <property type="entry name" value="HEPARIN-SULFATE LYASE"/>
    <property type="match status" value="1"/>
</dbReference>
<evidence type="ECO:0000313" key="8">
    <source>
        <dbReference type="Proteomes" id="UP000256388"/>
    </source>
</evidence>
<evidence type="ECO:0000256" key="4">
    <source>
        <dbReference type="ARBA" id="ARBA00023239"/>
    </source>
</evidence>
<dbReference type="SUPFAM" id="SSF48230">
    <property type="entry name" value="Chondroitin AC/alginate lyase"/>
    <property type="match status" value="1"/>
</dbReference>
<dbReference type="Gene3D" id="2.70.98.70">
    <property type="match status" value="1"/>
</dbReference>
<dbReference type="Proteomes" id="UP000256388">
    <property type="component" value="Unassembled WGS sequence"/>
</dbReference>
<sequence>MQMSGLNRFSLKFKTLFQLGFKQSSQFLIYQLGLRSGYFTKRTPALAVSESLDGKQLKPNWFLNLPEKITLRQINAAQIQAVYTEADEITQGKIRFFGGNLKTLNLAPVADPPHWSVYERGAAHVGDEDIKDVWEPARFNWAVTLAKAYYLNGEERYAAAFWHNFENFIEANPVNCGPNWTSAQEVSLRMQALIISAHLLANAAESTDERIRTLCASVADHARRIPPTISYAKAQNNNHLLSEAVGLYAASLFLPQHPASAAWRQKGLRWFNQGIEAQINRDGTYAQHSANYHRLMLVLALWMQLFLEKENKILDDGVLNKLAAATAWLGLRLDPASGQVPNLGHNDGSNILPLSSAAFNDYRPVVQAASRAFRACPALPPGPWDDLCLWLDIPTQSGNNPPPSSGNPLDQLILGDARDWAALCAARFHSRPAHADQLHVDIWHKGINIALDPGTFRYNAPPPWENGLAGTAVHNTLTINNRDQMTRASKFLWLDWAQAQVEMCSPQEIRASHNGYRHLGVLHYRSLRQGDSGGWVIEDEVLPLREITEDYTAVVNWLLPDWPFALAQDNVSLESPDGKITLSFSTAGLPAAVSLDIFKAGQSLTNGESDDHLGWYSPTYGEKIPALSIQYKIIQKPPIQIHSVFRWADEPG</sequence>
<evidence type="ECO:0000256" key="3">
    <source>
        <dbReference type="ARBA" id="ARBA00022764"/>
    </source>
</evidence>
<keyword evidence="8" id="KW-1185">Reference proteome</keyword>
<comment type="subcellular location">
    <subcellularLocation>
        <location evidence="1">Periplasm</location>
    </subcellularLocation>
</comment>
<comment type="caution">
    <text evidence="7">The sequence shown here is derived from an EMBL/GenBank/DDBJ whole genome shotgun (WGS) entry which is preliminary data.</text>
</comment>
<keyword evidence="2" id="KW-0732">Signal</keyword>
<gene>
    <name evidence="7" type="ORF">DFR64_1228</name>
</gene>
<keyword evidence="3" id="KW-0574">Periplasm</keyword>
<reference evidence="7 8" key="1">
    <citation type="submission" date="2018-08" db="EMBL/GenBank/DDBJ databases">
        <title>Genomic Encyclopedia of Type Strains, Phase IV (KMG-IV): sequencing the most valuable type-strain genomes for metagenomic binning, comparative biology and taxonomic classification.</title>
        <authorList>
            <person name="Goeker M."/>
        </authorList>
    </citation>
    <scope>NUCLEOTIDE SEQUENCE [LARGE SCALE GENOMIC DNA]</scope>
    <source>
        <strain evidence="7 8">DSM 23923</strain>
    </source>
</reference>
<dbReference type="Gene3D" id="1.50.10.100">
    <property type="entry name" value="Chondroitin AC/alginate lyase"/>
    <property type="match status" value="1"/>
</dbReference>
<evidence type="ECO:0000259" key="5">
    <source>
        <dbReference type="Pfam" id="PF07940"/>
    </source>
</evidence>
<dbReference type="GO" id="GO:0042597">
    <property type="term" value="C:periplasmic space"/>
    <property type="evidence" value="ECO:0007669"/>
    <property type="project" value="UniProtKB-SubCell"/>
</dbReference>
<dbReference type="EMBL" id="QUMS01000001">
    <property type="protein sequence ID" value="REG11350.1"/>
    <property type="molecule type" value="Genomic_DNA"/>
</dbReference>
<feature type="domain" description="Heparinase II/III-like C-terminal" evidence="5">
    <location>
        <begin position="428"/>
        <end position="627"/>
    </location>
</feature>
<keyword evidence="4" id="KW-0456">Lyase</keyword>
<dbReference type="AlphaFoldDB" id="A0A3E0AN40"/>
<dbReference type="PANTHER" id="PTHR39210">
    <property type="entry name" value="HEPARIN-SULFATE LYASE"/>
    <property type="match status" value="1"/>
</dbReference>
<evidence type="ECO:0000259" key="6">
    <source>
        <dbReference type="Pfam" id="PF16889"/>
    </source>
</evidence>
<dbReference type="Pfam" id="PF07940">
    <property type="entry name" value="Hepar_II_III_C"/>
    <property type="match status" value="1"/>
</dbReference>
<evidence type="ECO:0000256" key="2">
    <source>
        <dbReference type="ARBA" id="ARBA00022729"/>
    </source>
</evidence>
<dbReference type="GO" id="GO:0016829">
    <property type="term" value="F:lyase activity"/>
    <property type="evidence" value="ECO:0007669"/>
    <property type="project" value="UniProtKB-KW"/>
</dbReference>
<accession>A0A3E0AN40</accession>
<feature type="domain" description="Heparin-sulfate lyase N-terminal" evidence="6">
    <location>
        <begin position="134"/>
        <end position="297"/>
    </location>
</feature>
<dbReference type="InterPro" id="IPR008929">
    <property type="entry name" value="Chondroitin_lyas"/>
</dbReference>
<dbReference type="InterPro" id="IPR012480">
    <property type="entry name" value="Hepar_II_III_C"/>
</dbReference>
<evidence type="ECO:0000313" key="7">
    <source>
        <dbReference type="EMBL" id="REG11350.1"/>
    </source>
</evidence>
<dbReference type="Pfam" id="PF16889">
    <property type="entry name" value="Hepar_II_III_N"/>
    <property type="match status" value="1"/>
</dbReference>
<organism evidence="7 8">
    <name type="scientific">Pelolinea submarina</name>
    <dbReference type="NCBI Taxonomy" id="913107"/>
    <lineage>
        <taxon>Bacteria</taxon>
        <taxon>Bacillati</taxon>
        <taxon>Chloroflexota</taxon>
        <taxon>Anaerolineae</taxon>
        <taxon>Anaerolineales</taxon>
        <taxon>Anaerolineaceae</taxon>
        <taxon>Pelolinea</taxon>
    </lineage>
</organism>
<name>A0A3E0AN40_9CHLR</name>